<keyword evidence="2" id="KW-1133">Transmembrane helix</keyword>
<feature type="compositionally biased region" description="Low complexity" evidence="1">
    <location>
        <begin position="72"/>
        <end position="88"/>
    </location>
</feature>
<evidence type="ECO:0000313" key="4">
    <source>
        <dbReference type="Proteomes" id="UP000027866"/>
    </source>
</evidence>
<gene>
    <name evidence="3" type="ORF">EH32_00610</name>
</gene>
<dbReference type="AlphaFoldDB" id="A0A074N2T8"/>
<keyword evidence="2" id="KW-0472">Membrane</keyword>
<comment type="caution">
    <text evidence="3">The sequence shown here is derived from an EMBL/GenBank/DDBJ whole genome shotgun (WGS) entry which is preliminary data.</text>
</comment>
<keyword evidence="2" id="KW-0812">Transmembrane</keyword>
<evidence type="ECO:0000313" key="3">
    <source>
        <dbReference type="EMBL" id="KEO92277.1"/>
    </source>
</evidence>
<dbReference type="EMBL" id="JMIX01000010">
    <property type="protein sequence ID" value="KEO92277.1"/>
    <property type="molecule type" value="Genomic_DNA"/>
</dbReference>
<proteinExistence type="predicted"/>
<feature type="compositionally biased region" description="Pro residues" evidence="1">
    <location>
        <begin position="109"/>
        <end position="142"/>
    </location>
</feature>
<feature type="region of interest" description="Disordered" evidence="1">
    <location>
        <begin position="1"/>
        <end position="20"/>
    </location>
</feature>
<dbReference type="RefSeq" id="WP_051698229.1">
    <property type="nucleotide sequence ID" value="NZ_JMIX01000010.1"/>
</dbReference>
<feature type="region of interest" description="Disordered" evidence="1">
    <location>
        <begin position="72"/>
        <end position="183"/>
    </location>
</feature>
<keyword evidence="4" id="KW-1185">Reference proteome</keyword>
<evidence type="ECO:0000256" key="2">
    <source>
        <dbReference type="SAM" id="Phobius"/>
    </source>
</evidence>
<feature type="transmembrane region" description="Helical" evidence="2">
    <location>
        <begin position="30"/>
        <end position="52"/>
    </location>
</feature>
<protein>
    <recommendedName>
        <fullName evidence="5">TonB C-terminal domain-containing protein</fullName>
    </recommendedName>
</protein>
<accession>A0A074N2T8</accession>
<evidence type="ECO:0000256" key="1">
    <source>
        <dbReference type="SAM" id="MobiDB-lite"/>
    </source>
</evidence>
<reference evidence="3 4" key="1">
    <citation type="submission" date="2014-04" db="EMBL/GenBank/DDBJ databases">
        <title>A comprehensive comparison of genomes of Erythrobacter spp. Strains.</title>
        <authorList>
            <person name="Zheng Q."/>
        </authorList>
    </citation>
    <scope>NUCLEOTIDE SEQUENCE [LARGE SCALE GENOMIC DNA]</scope>
    <source>
        <strain evidence="3 4">DSM 8509</strain>
    </source>
</reference>
<organism evidence="3 4">
    <name type="scientific">Erythrobacter litoralis</name>
    <dbReference type="NCBI Taxonomy" id="39960"/>
    <lineage>
        <taxon>Bacteria</taxon>
        <taxon>Pseudomonadati</taxon>
        <taxon>Pseudomonadota</taxon>
        <taxon>Alphaproteobacteria</taxon>
        <taxon>Sphingomonadales</taxon>
        <taxon>Erythrobacteraceae</taxon>
        <taxon>Erythrobacter/Porphyrobacter group</taxon>
        <taxon>Erythrobacter</taxon>
    </lineage>
</organism>
<sequence length="281" mass="29759">MPPAHQPPADHSAPFPAAGGADDGALRRRVAGIAATILAELAIIALLLTLGWNVTQGDPDSPAPVTFEARNVAQEETAPAVEEAVPEAAESEVEPVPRPPEPERAEQPPLEPPEVPLPSALEPPVPLRPSPQPSPPPAPPAAQPEKRPSPPKAVIRPGRNYGPADTGPPGAANDSERVGTAPNGEPMYAARWYREPTRQELAGYLSTASGPGSALIVCRTVPDFRVEDCELLGENPSGSQIGRAVLAATWQFRVRPAVVGGRSQVGSWVRIRIDYRQVVRR</sequence>
<dbReference type="Proteomes" id="UP000027866">
    <property type="component" value="Unassembled WGS sequence"/>
</dbReference>
<name>A0A074N2T8_9SPHN</name>
<evidence type="ECO:0008006" key="5">
    <source>
        <dbReference type="Google" id="ProtNLM"/>
    </source>
</evidence>